<feature type="transmembrane region" description="Helical" evidence="1">
    <location>
        <begin position="31"/>
        <end position="50"/>
    </location>
</feature>
<reference evidence="2 3" key="1">
    <citation type="journal article" date="2019" name="Int. J. Syst. Evol. Microbiol.">
        <title>The Global Catalogue of Microorganisms (GCM) 10K type strain sequencing project: providing services to taxonomists for standard genome sequencing and annotation.</title>
        <authorList>
            <consortium name="The Broad Institute Genomics Platform"/>
            <consortium name="The Broad Institute Genome Sequencing Center for Infectious Disease"/>
            <person name="Wu L."/>
            <person name="Ma J."/>
        </authorList>
    </citation>
    <scope>NUCLEOTIDE SEQUENCE [LARGE SCALE GENOMIC DNA]</scope>
    <source>
        <strain evidence="2 3">JCM 14162</strain>
    </source>
</reference>
<accession>A0ABN1ATC2</accession>
<keyword evidence="3" id="KW-1185">Reference proteome</keyword>
<comment type="caution">
    <text evidence="2">The sequence shown here is derived from an EMBL/GenBank/DDBJ whole genome shotgun (WGS) entry which is preliminary data.</text>
</comment>
<proteinExistence type="predicted"/>
<organism evidence="2 3">
    <name type="scientific">Parasphingorhabdus litoris</name>
    <dbReference type="NCBI Taxonomy" id="394733"/>
    <lineage>
        <taxon>Bacteria</taxon>
        <taxon>Pseudomonadati</taxon>
        <taxon>Pseudomonadota</taxon>
        <taxon>Alphaproteobacteria</taxon>
        <taxon>Sphingomonadales</taxon>
        <taxon>Sphingomonadaceae</taxon>
        <taxon>Parasphingorhabdus</taxon>
    </lineage>
</organism>
<evidence type="ECO:0000313" key="2">
    <source>
        <dbReference type="EMBL" id="GAA0483381.1"/>
    </source>
</evidence>
<dbReference type="Pfam" id="PF19473">
    <property type="entry name" value="DUF6010"/>
    <property type="match status" value="1"/>
</dbReference>
<keyword evidence="1" id="KW-0472">Membrane</keyword>
<gene>
    <name evidence="2" type="ORF">GCM10009096_27240</name>
</gene>
<feature type="transmembrane region" description="Helical" evidence="1">
    <location>
        <begin position="109"/>
        <end position="127"/>
    </location>
</feature>
<evidence type="ECO:0000256" key="1">
    <source>
        <dbReference type="SAM" id="Phobius"/>
    </source>
</evidence>
<protein>
    <recommendedName>
        <fullName evidence="4">CPBP family intramembrane metalloprotease</fullName>
    </recommendedName>
</protein>
<dbReference type="InterPro" id="IPR046052">
    <property type="entry name" value="DUF6010"/>
</dbReference>
<dbReference type="Proteomes" id="UP001500713">
    <property type="component" value="Unassembled WGS sequence"/>
</dbReference>
<feature type="transmembrane region" description="Helical" evidence="1">
    <location>
        <begin position="62"/>
        <end position="89"/>
    </location>
</feature>
<dbReference type="EMBL" id="BAAAEM010000003">
    <property type="protein sequence ID" value="GAA0483381.1"/>
    <property type="molecule type" value="Genomic_DNA"/>
</dbReference>
<keyword evidence="1" id="KW-0812">Transmembrane</keyword>
<evidence type="ECO:0000313" key="3">
    <source>
        <dbReference type="Proteomes" id="UP001500713"/>
    </source>
</evidence>
<name>A0ABN1ATC2_9SPHN</name>
<keyword evidence="1" id="KW-1133">Transmembrane helix</keyword>
<evidence type="ECO:0008006" key="4">
    <source>
        <dbReference type="Google" id="ProtNLM"/>
    </source>
</evidence>
<sequence length="144" mass="15658">MFGFATAFWIGIGLATLYIWSARTSALVEKLLGAGLLMSIGLWYLGFGIFEGATLTALVPQILGGLFFAALGYLGFTRSLFFPGIGWMIHATWDFASPHFSDVSYMPEWAAPMCLGFDILVGIYLLARSQELLHATHQGNVGSL</sequence>